<reference evidence="2" key="1">
    <citation type="journal article" date="2024" name="Gigascience">
        <title>Chromosome-level genome of the poultry shaft louse Menopon gallinae provides insight into the host-switching and adaptive evolution of parasitic lice.</title>
        <authorList>
            <person name="Xu Y."/>
            <person name="Ma L."/>
            <person name="Liu S."/>
            <person name="Liang Y."/>
            <person name="Liu Q."/>
            <person name="He Z."/>
            <person name="Tian L."/>
            <person name="Duan Y."/>
            <person name="Cai W."/>
            <person name="Li H."/>
            <person name="Song F."/>
        </authorList>
    </citation>
    <scope>NUCLEOTIDE SEQUENCE</scope>
    <source>
        <strain evidence="2">Cailab_2023a</strain>
    </source>
</reference>
<gene>
    <name evidence="2" type="ORF">PYX00_005339</name>
</gene>
<evidence type="ECO:0000256" key="1">
    <source>
        <dbReference type="SAM" id="SignalP"/>
    </source>
</evidence>
<sequence>MEWGKRLKFIRITLLVLQFWLTCCKTNQRYNSDLLQTYSDGSVCHNVIAEAKFNFTVDGSEIDKVEVQLTLTNVSLVESEFVYLKKVHYVSFSAVSFKSESESDSYVYNRGYVMGENLNFGFKRKNGPDLQWEKGHLRIYLNGESYLDVYLFCCFIWL</sequence>
<evidence type="ECO:0000313" key="2">
    <source>
        <dbReference type="EMBL" id="KAL0272314.1"/>
    </source>
</evidence>
<name>A0AAW2HQX4_9NEOP</name>
<proteinExistence type="predicted"/>
<dbReference type="EMBL" id="JARGDH010000003">
    <property type="protein sequence ID" value="KAL0272314.1"/>
    <property type="molecule type" value="Genomic_DNA"/>
</dbReference>
<protein>
    <recommendedName>
        <fullName evidence="3">Lipoprotein</fullName>
    </recommendedName>
</protein>
<evidence type="ECO:0008006" key="3">
    <source>
        <dbReference type="Google" id="ProtNLM"/>
    </source>
</evidence>
<feature type="signal peptide" evidence="1">
    <location>
        <begin position="1"/>
        <end position="24"/>
    </location>
</feature>
<organism evidence="2">
    <name type="scientific">Menopon gallinae</name>
    <name type="common">poultry shaft louse</name>
    <dbReference type="NCBI Taxonomy" id="328185"/>
    <lineage>
        <taxon>Eukaryota</taxon>
        <taxon>Metazoa</taxon>
        <taxon>Ecdysozoa</taxon>
        <taxon>Arthropoda</taxon>
        <taxon>Hexapoda</taxon>
        <taxon>Insecta</taxon>
        <taxon>Pterygota</taxon>
        <taxon>Neoptera</taxon>
        <taxon>Paraneoptera</taxon>
        <taxon>Psocodea</taxon>
        <taxon>Troctomorpha</taxon>
        <taxon>Phthiraptera</taxon>
        <taxon>Amblycera</taxon>
        <taxon>Menoponidae</taxon>
        <taxon>Menopon</taxon>
    </lineage>
</organism>
<keyword evidence="1" id="KW-0732">Signal</keyword>
<accession>A0AAW2HQX4</accession>
<dbReference type="AlphaFoldDB" id="A0AAW2HQX4"/>
<comment type="caution">
    <text evidence="2">The sequence shown here is derived from an EMBL/GenBank/DDBJ whole genome shotgun (WGS) entry which is preliminary data.</text>
</comment>
<feature type="chain" id="PRO_5043732983" description="Lipoprotein" evidence="1">
    <location>
        <begin position="25"/>
        <end position="158"/>
    </location>
</feature>